<evidence type="ECO:0000313" key="2">
    <source>
        <dbReference type="EMBL" id="GFR61719.1"/>
    </source>
</evidence>
<comment type="caution">
    <text evidence="2">The sequence shown here is derived from an EMBL/GenBank/DDBJ whole genome shotgun (WGS) entry which is preliminary data.</text>
</comment>
<name>A0AAV4EM75_9GAST</name>
<reference evidence="2 3" key="1">
    <citation type="journal article" date="2021" name="Elife">
        <title>Chloroplast acquisition without the gene transfer in kleptoplastic sea slugs, Plakobranchus ocellatus.</title>
        <authorList>
            <person name="Maeda T."/>
            <person name="Takahashi S."/>
            <person name="Yoshida T."/>
            <person name="Shimamura S."/>
            <person name="Takaki Y."/>
            <person name="Nagai Y."/>
            <person name="Toyoda A."/>
            <person name="Suzuki Y."/>
            <person name="Arimoto A."/>
            <person name="Ishii H."/>
            <person name="Satoh N."/>
            <person name="Nishiyama T."/>
            <person name="Hasebe M."/>
            <person name="Maruyama T."/>
            <person name="Minagawa J."/>
            <person name="Obokata J."/>
            <person name="Shigenobu S."/>
        </authorList>
    </citation>
    <scope>NUCLEOTIDE SEQUENCE [LARGE SCALE GENOMIC DNA]</scope>
</reference>
<organism evidence="2 3">
    <name type="scientific">Elysia marginata</name>
    <dbReference type="NCBI Taxonomy" id="1093978"/>
    <lineage>
        <taxon>Eukaryota</taxon>
        <taxon>Metazoa</taxon>
        <taxon>Spiralia</taxon>
        <taxon>Lophotrochozoa</taxon>
        <taxon>Mollusca</taxon>
        <taxon>Gastropoda</taxon>
        <taxon>Heterobranchia</taxon>
        <taxon>Euthyneura</taxon>
        <taxon>Panpulmonata</taxon>
        <taxon>Sacoglossa</taxon>
        <taxon>Placobranchoidea</taxon>
        <taxon>Plakobranchidae</taxon>
        <taxon>Elysia</taxon>
    </lineage>
</organism>
<sequence length="123" mass="14134">MFHATHAVDLTGHTKNSNDNVIQLYVYRQSKHPPSIMKTLTKGIEIILSNNSFNRKIFKELVKHCKAALKVSGHVKELNYVEKKTPKAAAVLETETLDHSNEEPEITRKEKEKRTRKGKRKIT</sequence>
<evidence type="ECO:0000256" key="1">
    <source>
        <dbReference type="SAM" id="MobiDB-lite"/>
    </source>
</evidence>
<keyword evidence="3" id="KW-1185">Reference proteome</keyword>
<dbReference type="EMBL" id="BMAT01000211">
    <property type="protein sequence ID" value="GFR61719.1"/>
    <property type="molecule type" value="Genomic_DNA"/>
</dbReference>
<evidence type="ECO:0000313" key="3">
    <source>
        <dbReference type="Proteomes" id="UP000762676"/>
    </source>
</evidence>
<protein>
    <submittedName>
        <fullName evidence="2">Uncharacterized protein</fullName>
    </submittedName>
</protein>
<proteinExistence type="predicted"/>
<feature type="compositionally biased region" description="Basic and acidic residues" evidence="1">
    <location>
        <begin position="96"/>
        <end position="113"/>
    </location>
</feature>
<dbReference type="AlphaFoldDB" id="A0AAV4EM75"/>
<feature type="compositionally biased region" description="Basic residues" evidence="1">
    <location>
        <begin position="114"/>
        <end position="123"/>
    </location>
</feature>
<gene>
    <name evidence="2" type="ORF">ElyMa_000109900</name>
</gene>
<accession>A0AAV4EM75</accession>
<feature type="region of interest" description="Disordered" evidence="1">
    <location>
        <begin position="94"/>
        <end position="123"/>
    </location>
</feature>
<dbReference type="Proteomes" id="UP000762676">
    <property type="component" value="Unassembled WGS sequence"/>
</dbReference>